<evidence type="ECO:0000313" key="2">
    <source>
        <dbReference type="Proteomes" id="UP001258315"/>
    </source>
</evidence>
<gene>
    <name evidence="1" type="ORF">QE417_004029</name>
</gene>
<reference evidence="2" key="1">
    <citation type="submission" date="2023-07" db="EMBL/GenBank/DDBJ databases">
        <title>Functional and genomic diversity of the sorghum phyllosphere microbiome.</title>
        <authorList>
            <person name="Shade A."/>
        </authorList>
    </citation>
    <scope>NUCLEOTIDE SEQUENCE [LARGE SCALE GENOMIC DNA]</scope>
    <source>
        <strain evidence="2">SORGH_AS_0422</strain>
    </source>
</reference>
<accession>A0ABU3GYV3</accession>
<keyword evidence="2" id="KW-1185">Reference proteome</keyword>
<sequence length="33" mass="4071">MLIKKSIFVSIKNYHIYGHEKYFTYTIINSDRF</sequence>
<evidence type="ECO:0000313" key="1">
    <source>
        <dbReference type="EMBL" id="MDT3404957.1"/>
    </source>
</evidence>
<protein>
    <submittedName>
        <fullName evidence="1">Uncharacterized protein</fullName>
    </submittedName>
</protein>
<dbReference type="EMBL" id="JAVLVU010000001">
    <property type="protein sequence ID" value="MDT3404957.1"/>
    <property type="molecule type" value="Genomic_DNA"/>
</dbReference>
<comment type="caution">
    <text evidence="1">The sequence shown here is derived from an EMBL/GenBank/DDBJ whole genome shotgun (WGS) entry which is preliminary data.</text>
</comment>
<proteinExistence type="predicted"/>
<name>A0ABU3GYV3_9SPHI</name>
<organism evidence="1 2">
    <name type="scientific">Mucilaginibacter terrae</name>
    <dbReference type="NCBI Taxonomy" id="1955052"/>
    <lineage>
        <taxon>Bacteria</taxon>
        <taxon>Pseudomonadati</taxon>
        <taxon>Bacteroidota</taxon>
        <taxon>Sphingobacteriia</taxon>
        <taxon>Sphingobacteriales</taxon>
        <taxon>Sphingobacteriaceae</taxon>
        <taxon>Mucilaginibacter</taxon>
    </lineage>
</organism>
<dbReference type="Proteomes" id="UP001258315">
    <property type="component" value="Unassembled WGS sequence"/>
</dbReference>